<dbReference type="KEGG" id="ttq:NIES37_35350"/>
<dbReference type="RefSeq" id="WP_096577769.1">
    <property type="nucleotide sequence ID" value="NZ_CAWNJS010000001.1"/>
</dbReference>
<keyword evidence="6" id="KW-1185">Reference proteome</keyword>
<keyword evidence="2" id="KW-0732">Signal</keyword>
<feature type="chain" id="PRO_5012306302" evidence="2">
    <location>
        <begin position="35"/>
        <end position="570"/>
    </location>
</feature>
<accession>A0A1Z4N1D8</accession>
<dbReference type="PROSITE" id="PS50213">
    <property type="entry name" value="FAS1"/>
    <property type="match status" value="1"/>
</dbReference>
<feature type="domain" description="SLH" evidence="4">
    <location>
        <begin position="57"/>
        <end position="120"/>
    </location>
</feature>
<gene>
    <name evidence="5" type="ORF">NIES37_35350</name>
</gene>
<evidence type="ECO:0000256" key="1">
    <source>
        <dbReference type="SAM" id="MobiDB-lite"/>
    </source>
</evidence>
<evidence type="ECO:0000313" key="6">
    <source>
        <dbReference type="Proteomes" id="UP000218785"/>
    </source>
</evidence>
<dbReference type="SUPFAM" id="SSF56925">
    <property type="entry name" value="OMPA-like"/>
    <property type="match status" value="1"/>
</dbReference>
<dbReference type="InterPro" id="IPR036378">
    <property type="entry name" value="FAS1_dom_sf"/>
</dbReference>
<feature type="domain" description="SLH" evidence="4">
    <location>
        <begin position="123"/>
        <end position="182"/>
    </location>
</feature>
<dbReference type="PROSITE" id="PS51272">
    <property type="entry name" value="SLH"/>
    <property type="match status" value="3"/>
</dbReference>
<reference evidence="5 6" key="1">
    <citation type="submission" date="2017-06" db="EMBL/GenBank/DDBJ databases">
        <title>Genome sequencing of cyanobaciteial culture collection at National Institute for Environmental Studies (NIES).</title>
        <authorList>
            <person name="Hirose Y."/>
            <person name="Shimura Y."/>
            <person name="Fujisawa T."/>
            <person name="Nakamura Y."/>
            <person name="Kawachi M."/>
        </authorList>
    </citation>
    <scope>NUCLEOTIDE SEQUENCE [LARGE SCALE GENOMIC DNA]</scope>
    <source>
        <strain evidence="5 6">NIES-37</strain>
    </source>
</reference>
<dbReference type="Proteomes" id="UP000218785">
    <property type="component" value="Chromosome"/>
</dbReference>
<dbReference type="PANTHER" id="PTHR43308">
    <property type="entry name" value="OUTER MEMBRANE PROTEIN ALPHA-RELATED"/>
    <property type="match status" value="1"/>
</dbReference>
<evidence type="ECO:0000259" key="3">
    <source>
        <dbReference type="PROSITE" id="PS50213"/>
    </source>
</evidence>
<dbReference type="PANTHER" id="PTHR43308:SF5">
    <property type="entry name" value="S-LAYER PROTEIN _ PEPTIDOGLYCAN ENDO-BETA-N-ACETYLGLUCOSAMINIDASE"/>
    <property type="match status" value="1"/>
</dbReference>
<feature type="domain" description="SLH" evidence="4">
    <location>
        <begin position="185"/>
        <end position="249"/>
    </location>
</feature>
<protein>
    <submittedName>
        <fullName evidence="5">Beta-Ig-H3/fasciclin</fullName>
    </submittedName>
</protein>
<name>A0A1Z4N1D8_9CYAN</name>
<sequence length="570" mass="58866">MFNWFRASVKSSFLALGMIAATLTPIVISIPASAQDTFPSTGKTTSGTTAPATTAQATTNLSDVSSDYWATPFIQALAQRNVIAGFPDGTFKPNQAVTRAQFAAMIQKAFNQNSVRQLPAGGFSDVPANFWAADAIREAYETGFMSGYPGNVFLPNQQIPRVQAIVAITSGLGLTSNDNASNVLNTYYSDAAGIPSYAVNSVAAATQANIVVNYPEVKQLNPQQSLTRAEAAAILYQALVRQGQAQPIASNLPAASYIVAGSTTTTPQPGGTDIVSLAASSSSFTTLTSLLKTAGLADTLQQAGPYTVFAPTDQAFAALPPGTLQQLQQPENRETLIKLLRYHVLPGQLTSSQLSTGQVKTIENDPVNVQVDAANNQIAVNGARVIQANVQASNGVIHAINQVLIPPNLTGQQPGGTNGGTTGGTTGGVTPGRSTLGGPSYIGVAGNIGLTGTNALSVGNFSVISKLGLTRNISVRPSAIFGDNTLVLVPVTLDFRPQAEPVTGQQRFPIAPFIGAGVAIDTSGDTDIAPLVTGGIDVPLGSRFTATGSVNAAFFDDTSVGLTLGVGYNF</sequence>
<dbReference type="Gene3D" id="2.30.180.10">
    <property type="entry name" value="FAS1 domain"/>
    <property type="match status" value="1"/>
</dbReference>
<dbReference type="FunFam" id="2.30.180.10:FF:000014">
    <property type="entry name" value="Stabilin 1"/>
    <property type="match status" value="1"/>
</dbReference>
<feature type="region of interest" description="Disordered" evidence="1">
    <location>
        <begin position="410"/>
        <end position="434"/>
    </location>
</feature>
<dbReference type="Pfam" id="PF02469">
    <property type="entry name" value="Fasciclin"/>
    <property type="match status" value="1"/>
</dbReference>
<dbReference type="SUPFAM" id="SSF82153">
    <property type="entry name" value="FAS1 domain"/>
    <property type="match status" value="1"/>
</dbReference>
<dbReference type="EMBL" id="AP018248">
    <property type="protein sequence ID" value="BAY99552.1"/>
    <property type="molecule type" value="Genomic_DNA"/>
</dbReference>
<evidence type="ECO:0000259" key="4">
    <source>
        <dbReference type="PROSITE" id="PS51272"/>
    </source>
</evidence>
<organism evidence="5 6">
    <name type="scientific">Tolypothrix tenuis PCC 7101</name>
    <dbReference type="NCBI Taxonomy" id="231146"/>
    <lineage>
        <taxon>Bacteria</taxon>
        <taxon>Bacillati</taxon>
        <taxon>Cyanobacteriota</taxon>
        <taxon>Cyanophyceae</taxon>
        <taxon>Nostocales</taxon>
        <taxon>Tolypothrichaceae</taxon>
        <taxon>Tolypothrix</taxon>
    </lineage>
</organism>
<feature type="signal peptide" evidence="2">
    <location>
        <begin position="1"/>
        <end position="34"/>
    </location>
</feature>
<dbReference type="InterPro" id="IPR000782">
    <property type="entry name" value="FAS1_domain"/>
</dbReference>
<evidence type="ECO:0000256" key="2">
    <source>
        <dbReference type="SAM" id="SignalP"/>
    </source>
</evidence>
<dbReference type="InterPro" id="IPR001119">
    <property type="entry name" value="SLH_dom"/>
</dbReference>
<dbReference type="AlphaFoldDB" id="A0A1Z4N1D8"/>
<feature type="domain" description="FAS1" evidence="3">
    <location>
        <begin position="271"/>
        <end position="404"/>
    </location>
</feature>
<feature type="compositionally biased region" description="Gly residues" evidence="1">
    <location>
        <begin position="413"/>
        <end position="430"/>
    </location>
</feature>
<dbReference type="InterPro" id="IPR051465">
    <property type="entry name" value="Cell_Envelope_Struct_Comp"/>
</dbReference>
<proteinExistence type="predicted"/>
<evidence type="ECO:0000313" key="5">
    <source>
        <dbReference type="EMBL" id="BAY99552.1"/>
    </source>
</evidence>
<dbReference type="SMART" id="SM00554">
    <property type="entry name" value="FAS1"/>
    <property type="match status" value="1"/>
</dbReference>
<dbReference type="Pfam" id="PF00395">
    <property type="entry name" value="SLH"/>
    <property type="match status" value="3"/>
</dbReference>
<dbReference type="InterPro" id="IPR011250">
    <property type="entry name" value="OMP/PagP_B-barrel"/>
</dbReference>